<name>A0ACB9DTA6_CICIN</name>
<evidence type="ECO:0000313" key="1">
    <source>
        <dbReference type="EMBL" id="KAI3749805.1"/>
    </source>
</evidence>
<dbReference type="EMBL" id="CM042012">
    <property type="protein sequence ID" value="KAI3749805.1"/>
    <property type="molecule type" value="Genomic_DNA"/>
</dbReference>
<proteinExistence type="predicted"/>
<organism evidence="1 2">
    <name type="scientific">Cichorium intybus</name>
    <name type="common">Chicory</name>
    <dbReference type="NCBI Taxonomy" id="13427"/>
    <lineage>
        <taxon>Eukaryota</taxon>
        <taxon>Viridiplantae</taxon>
        <taxon>Streptophyta</taxon>
        <taxon>Embryophyta</taxon>
        <taxon>Tracheophyta</taxon>
        <taxon>Spermatophyta</taxon>
        <taxon>Magnoliopsida</taxon>
        <taxon>eudicotyledons</taxon>
        <taxon>Gunneridae</taxon>
        <taxon>Pentapetalae</taxon>
        <taxon>asterids</taxon>
        <taxon>campanulids</taxon>
        <taxon>Asterales</taxon>
        <taxon>Asteraceae</taxon>
        <taxon>Cichorioideae</taxon>
        <taxon>Cichorieae</taxon>
        <taxon>Cichoriinae</taxon>
        <taxon>Cichorium</taxon>
    </lineage>
</organism>
<keyword evidence="2" id="KW-1185">Reference proteome</keyword>
<reference evidence="2" key="1">
    <citation type="journal article" date="2022" name="Mol. Ecol. Resour.">
        <title>The genomes of chicory, endive, great burdock and yacon provide insights into Asteraceae palaeo-polyploidization history and plant inulin production.</title>
        <authorList>
            <person name="Fan W."/>
            <person name="Wang S."/>
            <person name="Wang H."/>
            <person name="Wang A."/>
            <person name="Jiang F."/>
            <person name="Liu H."/>
            <person name="Zhao H."/>
            <person name="Xu D."/>
            <person name="Zhang Y."/>
        </authorList>
    </citation>
    <scope>NUCLEOTIDE SEQUENCE [LARGE SCALE GENOMIC DNA]</scope>
    <source>
        <strain evidence="2">cv. Punajuju</strain>
    </source>
</reference>
<gene>
    <name evidence="1" type="ORF">L2E82_20421</name>
</gene>
<accession>A0ACB9DTA6</accession>
<reference evidence="1 2" key="2">
    <citation type="journal article" date="2022" name="Mol. Ecol. Resour.">
        <title>The genomes of chicory, endive, great burdock and yacon provide insights into Asteraceae paleo-polyploidization history and plant inulin production.</title>
        <authorList>
            <person name="Fan W."/>
            <person name="Wang S."/>
            <person name="Wang H."/>
            <person name="Wang A."/>
            <person name="Jiang F."/>
            <person name="Liu H."/>
            <person name="Zhao H."/>
            <person name="Xu D."/>
            <person name="Zhang Y."/>
        </authorList>
    </citation>
    <scope>NUCLEOTIDE SEQUENCE [LARGE SCALE GENOMIC DNA]</scope>
    <source>
        <strain evidence="2">cv. Punajuju</strain>
        <tissue evidence="1">Leaves</tissue>
    </source>
</reference>
<sequence length="165" mass="18267">MVPATAYRRLLQTDIQVPPSASNGSSIDGGYTAGDDSFDNNMMIILAVLLCALICALGLNSVVRCFLRCGQSFVFENPTQSTARMASNGRERGWLSDIPVVVYQSAMKIPTTDCPICLGEFSEGEKMRILPKCKHCFHVKCIDKWLLSHSSCPICRRLLFELDEV</sequence>
<dbReference type="Proteomes" id="UP001055811">
    <property type="component" value="Linkage Group LG04"/>
</dbReference>
<protein>
    <submittedName>
        <fullName evidence="1">Uncharacterized protein</fullName>
    </submittedName>
</protein>
<evidence type="ECO:0000313" key="2">
    <source>
        <dbReference type="Proteomes" id="UP001055811"/>
    </source>
</evidence>
<comment type="caution">
    <text evidence="1">The sequence shown here is derived from an EMBL/GenBank/DDBJ whole genome shotgun (WGS) entry which is preliminary data.</text>
</comment>